<evidence type="ECO:0000256" key="4">
    <source>
        <dbReference type="PROSITE-ProRule" id="PRU00175"/>
    </source>
</evidence>
<keyword evidence="3" id="KW-0862">Zinc</keyword>
<dbReference type="AlphaFoldDB" id="I1GR05"/>
<dbReference type="GeneID" id="100821449"/>
<dbReference type="PANTHER" id="PTHR45969:SF55">
    <property type="entry name" value="OS07G0686300 PROTEIN"/>
    <property type="match status" value="1"/>
</dbReference>
<organism evidence="8">
    <name type="scientific">Brachypodium distachyon</name>
    <name type="common">Purple false brome</name>
    <name type="synonym">Trachynia distachya</name>
    <dbReference type="NCBI Taxonomy" id="15368"/>
    <lineage>
        <taxon>Eukaryota</taxon>
        <taxon>Viridiplantae</taxon>
        <taxon>Streptophyta</taxon>
        <taxon>Embryophyta</taxon>
        <taxon>Tracheophyta</taxon>
        <taxon>Spermatophyta</taxon>
        <taxon>Magnoliopsida</taxon>
        <taxon>Liliopsida</taxon>
        <taxon>Poales</taxon>
        <taxon>Poaceae</taxon>
        <taxon>BOP clade</taxon>
        <taxon>Pooideae</taxon>
        <taxon>Stipodae</taxon>
        <taxon>Brachypodieae</taxon>
        <taxon>Brachypodium</taxon>
    </lineage>
</organism>
<dbReference type="Gramene" id="KQK14565">
    <property type="protein sequence ID" value="KQK14565"/>
    <property type="gene ID" value="BRADI_1g17310v3"/>
</dbReference>
<feature type="transmembrane region" description="Helical" evidence="5">
    <location>
        <begin position="6"/>
        <end position="29"/>
    </location>
</feature>
<dbReference type="CDD" id="cd16454">
    <property type="entry name" value="RING-H2_PA-TM-RING"/>
    <property type="match status" value="1"/>
</dbReference>
<evidence type="ECO:0000313" key="9">
    <source>
        <dbReference type="Proteomes" id="UP000008810"/>
    </source>
</evidence>
<dbReference type="FunCoup" id="I1GR05">
    <property type="interactions" value="252"/>
</dbReference>
<dbReference type="GO" id="GO:0008270">
    <property type="term" value="F:zinc ion binding"/>
    <property type="evidence" value="ECO:0007669"/>
    <property type="project" value="UniProtKB-KW"/>
</dbReference>
<dbReference type="eggNOG" id="KOG0800">
    <property type="taxonomic scope" value="Eukaryota"/>
</dbReference>
<proteinExistence type="predicted"/>
<dbReference type="Gene3D" id="3.30.40.10">
    <property type="entry name" value="Zinc/RING finger domain, C3HC4 (zinc finger)"/>
    <property type="match status" value="1"/>
</dbReference>
<sequence length="188" mass="20553">MATVGWLLLLIIVFFLLLPPAALLLVVAAGRRATASRVSAHFAWPSSSAAMDARRRGRKRYASWSKAAPEQREQELRVKLYRSSSSSSSSSSPAPVEEKVECVVCLSGVEEGDETRELACRHVFHRACLDAWLARPPATCPLCRARLSSAATPESDSDWEEEADSDLVLLMAYVQGTGGGRGSWFWSP</sequence>
<accession>I1GR05</accession>
<dbReference type="EnsemblPlants" id="KQK14565">
    <property type="protein sequence ID" value="KQK14565"/>
    <property type="gene ID" value="BRADI_1g17310v3"/>
</dbReference>
<protein>
    <recommendedName>
        <fullName evidence="6">RING-type domain-containing protein</fullName>
    </recommendedName>
</protein>
<evidence type="ECO:0000259" key="6">
    <source>
        <dbReference type="PROSITE" id="PS50089"/>
    </source>
</evidence>
<evidence type="ECO:0000256" key="2">
    <source>
        <dbReference type="ARBA" id="ARBA00022771"/>
    </source>
</evidence>
<keyword evidence="1" id="KW-0479">Metal-binding</keyword>
<dbReference type="SMART" id="SM00184">
    <property type="entry name" value="RING"/>
    <property type="match status" value="1"/>
</dbReference>
<dbReference type="Proteomes" id="UP000008810">
    <property type="component" value="Chromosome 1"/>
</dbReference>
<keyword evidence="5" id="KW-1133">Transmembrane helix</keyword>
<dbReference type="KEGG" id="bdi:100821449"/>
<dbReference type="Pfam" id="PF13639">
    <property type="entry name" value="zf-RING_2"/>
    <property type="match status" value="1"/>
</dbReference>
<dbReference type="PANTHER" id="PTHR45969">
    <property type="entry name" value="RING ZINC FINGER PROTEIN-RELATED"/>
    <property type="match status" value="1"/>
</dbReference>
<name>I1GR05_BRADI</name>
<dbReference type="OrthoDB" id="9984778at2759"/>
<dbReference type="InterPro" id="IPR001841">
    <property type="entry name" value="Znf_RING"/>
</dbReference>
<dbReference type="InterPro" id="IPR013083">
    <property type="entry name" value="Znf_RING/FYVE/PHD"/>
</dbReference>
<evidence type="ECO:0000313" key="7">
    <source>
        <dbReference type="EMBL" id="KQK14565.1"/>
    </source>
</evidence>
<keyword evidence="2 4" id="KW-0863">Zinc-finger</keyword>
<dbReference type="EMBL" id="CM000880">
    <property type="protein sequence ID" value="KQK14565.1"/>
    <property type="molecule type" value="Genomic_DNA"/>
</dbReference>
<dbReference type="STRING" id="15368.I1GR05"/>
<dbReference type="RefSeq" id="XP_003559771.1">
    <property type="nucleotide sequence ID" value="XM_003559723.3"/>
</dbReference>
<gene>
    <name evidence="8" type="primary">LOC100821449</name>
    <name evidence="7" type="ORF">BRADI_1g17310v3</name>
</gene>
<dbReference type="GO" id="GO:0061630">
    <property type="term" value="F:ubiquitin protein ligase activity"/>
    <property type="evidence" value="ECO:0000318"/>
    <property type="project" value="GO_Central"/>
</dbReference>
<keyword evidence="5" id="KW-0812">Transmembrane</keyword>
<feature type="domain" description="RING-type" evidence="6">
    <location>
        <begin position="102"/>
        <end position="144"/>
    </location>
</feature>
<reference evidence="7 8" key="1">
    <citation type="journal article" date="2010" name="Nature">
        <title>Genome sequencing and analysis of the model grass Brachypodium distachyon.</title>
        <authorList>
            <consortium name="International Brachypodium Initiative"/>
        </authorList>
    </citation>
    <scope>NUCLEOTIDE SEQUENCE [LARGE SCALE GENOMIC DNA]</scope>
    <source>
        <strain evidence="7 8">Bd21</strain>
    </source>
</reference>
<dbReference type="OMA" id="MVMFMAY"/>
<evidence type="ECO:0000313" key="8">
    <source>
        <dbReference type="EnsemblPlants" id="KQK14565"/>
    </source>
</evidence>
<evidence type="ECO:0000256" key="3">
    <source>
        <dbReference type="ARBA" id="ARBA00022833"/>
    </source>
</evidence>
<evidence type="ECO:0000256" key="1">
    <source>
        <dbReference type="ARBA" id="ARBA00022723"/>
    </source>
</evidence>
<keyword evidence="5" id="KW-0472">Membrane</keyword>
<reference evidence="7" key="2">
    <citation type="submission" date="2017-06" db="EMBL/GenBank/DDBJ databases">
        <title>WGS assembly of Brachypodium distachyon.</title>
        <authorList>
            <consortium name="The International Brachypodium Initiative"/>
            <person name="Lucas S."/>
            <person name="Harmon-Smith M."/>
            <person name="Lail K."/>
            <person name="Tice H."/>
            <person name="Grimwood J."/>
            <person name="Bruce D."/>
            <person name="Barry K."/>
            <person name="Shu S."/>
            <person name="Lindquist E."/>
            <person name="Wang M."/>
            <person name="Pitluck S."/>
            <person name="Vogel J.P."/>
            <person name="Garvin D.F."/>
            <person name="Mockler T.C."/>
            <person name="Schmutz J."/>
            <person name="Rokhsar D."/>
            <person name="Bevan M.W."/>
        </authorList>
    </citation>
    <scope>NUCLEOTIDE SEQUENCE</scope>
    <source>
        <strain evidence="7">Bd21</strain>
    </source>
</reference>
<evidence type="ECO:0000256" key="5">
    <source>
        <dbReference type="SAM" id="Phobius"/>
    </source>
</evidence>
<dbReference type="SUPFAM" id="SSF57850">
    <property type="entry name" value="RING/U-box"/>
    <property type="match status" value="1"/>
</dbReference>
<dbReference type="HOGENOM" id="CLU_121183_0_0_1"/>
<dbReference type="PROSITE" id="PS50089">
    <property type="entry name" value="ZF_RING_2"/>
    <property type="match status" value="1"/>
</dbReference>
<keyword evidence="9" id="KW-1185">Reference proteome</keyword>
<dbReference type="GO" id="GO:0016567">
    <property type="term" value="P:protein ubiquitination"/>
    <property type="evidence" value="ECO:0000318"/>
    <property type="project" value="GO_Central"/>
</dbReference>
<reference evidence="8" key="3">
    <citation type="submission" date="2018-08" db="UniProtKB">
        <authorList>
            <consortium name="EnsemblPlants"/>
        </authorList>
    </citation>
    <scope>IDENTIFICATION</scope>
    <source>
        <strain evidence="8">cv. Bd21</strain>
    </source>
</reference>